<dbReference type="RefSeq" id="WP_131278246.1">
    <property type="nucleotide sequence ID" value="NZ_CP031395.1"/>
</dbReference>
<sequence length="272" mass="28920">MMDKQGQARLAERVRRHYLPPSDLPVFCTLCKVSTTTGLCPVCLRSLEEITNWPRLDDEHRRTVWGRVLTRLDDAREHERTARRRGALRRSAAQGELPPEPTPVDEVLFVADSGAQTLAQEGQAHPLEPDTAAPAMPASDAAQTREASPGPADTPRAQGPAEELVPAIPPLAPAPGEASTTSAEPVPDPPPRLAVAAQTSPASAIHAAVPAPPVAPPETLTHGGVPVDVAAARARQVRLAMAQVVQASLESARREQAKPSPGPEEIRLEPLI</sequence>
<gene>
    <name evidence="2" type="ORF">DW355_05095</name>
</gene>
<feature type="region of interest" description="Disordered" evidence="1">
    <location>
        <begin position="248"/>
        <end position="272"/>
    </location>
</feature>
<accession>A0A4P6UG80</accession>
<proteinExistence type="predicted"/>
<name>A0A4P6UG80_9BURK</name>
<evidence type="ECO:0000256" key="1">
    <source>
        <dbReference type="SAM" id="MobiDB-lite"/>
    </source>
</evidence>
<dbReference type="AlphaFoldDB" id="A0A4P6UG80"/>
<evidence type="ECO:0000313" key="3">
    <source>
        <dbReference type="Proteomes" id="UP000292939"/>
    </source>
</evidence>
<dbReference type="InterPro" id="IPR010710">
    <property type="entry name" value="DUF1289"/>
</dbReference>
<reference evidence="2 3" key="1">
    <citation type="submission" date="2018-07" db="EMBL/GenBank/DDBJ databases">
        <title>Exploring interactions and the metabolic potential of the ultra-small soil bacteria Hylemonella gracilis.</title>
        <authorList>
            <person name="Tyc O."/>
            <person name="Kulkarni P."/>
            <person name="Gawehns F."/>
            <person name="Hundscheid M."/>
            <person name="Zweers H."/>
            <person name="Garbeva P."/>
        </authorList>
    </citation>
    <scope>NUCLEOTIDE SEQUENCE [LARGE SCALE GENOMIC DNA]</scope>
    <source>
        <strain evidence="2 3">NS1</strain>
    </source>
</reference>
<feature type="compositionally biased region" description="Low complexity" evidence="1">
    <location>
        <begin position="200"/>
        <end position="209"/>
    </location>
</feature>
<feature type="region of interest" description="Disordered" evidence="1">
    <location>
        <begin position="120"/>
        <end position="223"/>
    </location>
</feature>
<dbReference type="Proteomes" id="UP000292939">
    <property type="component" value="Chromosome"/>
</dbReference>
<organism evidence="2 3">
    <name type="scientific">Hylemonella gracilis</name>
    <dbReference type="NCBI Taxonomy" id="80880"/>
    <lineage>
        <taxon>Bacteria</taxon>
        <taxon>Pseudomonadati</taxon>
        <taxon>Pseudomonadota</taxon>
        <taxon>Betaproteobacteria</taxon>
        <taxon>Burkholderiales</taxon>
        <taxon>Comamonadaceae</taxon>
        <taxon>Hylemonella</taxon>
    </lineage>
</organism>
<dbReference type="KEGG" id="hgr:DW355_05095"/>
<feature type="compositionally biased region" description="Low complexity" evidence="1">
    <location>
        <begin position="129"/>
        <end position="142"/>
    </location>
</feature>
<dbReference type="OrthoDB" id="8911262at2"/>
<evidence type="ECO:0000313" key="2">
    <source>
        <dbReference type="EMBL" id="QBK04238.1"/>
    </source>
</evidence>
<dbReference type="EMBL" id="CP031395">
    <property type="protein sequence ID" value="QBK04238.1"/>
    <property type="molecule type" value="Genomic_DNA"/>
</dbReference>
<feature type="region of interest" description="Disordered" evidence="1">
    <location>
        <begin position="77"/>
        <end position="104"/>
    </location>
</feature>
<protein>
    <submittedName>
        <fullName evidence="2">DUF1289 domain-containing protein</fullName>
    </submittedName>
</protein>
<dbReference type="Pfam" id="PF06945">
    <property type="entry name" value="DUF1289"/>
    <property type="match status" value="1"/>
</dbReference>